<evidence type="ECO:0000313" key="2">
    <source>
        <dbReference type="EMBL" id="CAF0901056.1"/>
    </source>
</evidence>
<feature type="region of interest" description="Disordered" evidence="1">
    <location>
        <begin position="305"/>
        <end position="332"/>
    </location>
</feature>
<sequence>MENSFMEISKEKEAPLVAISFWDFFPGVSQVKSLVHLAAGDEEGAMRTQERFVTKTPIVSHCTTGIAKVCGDDPTAKQCWEGGNSSLNSFPVVGHTKGLLHYAVGDVKGGNKAMGMATSTSLNMMDSVPVVGHVKAAVHYALDDKEGGDHAMISATRTTTVTTAGGLGFVAGGPVGATVLGINAGIGYDCATMAVTDGKQVNGICQIIEKPTDVDSYFNAGMSMVGDSLTGYAGGKVTERYTKTAEISTAENLRTIRQKNGFAENSNVATGENGKEIFYEAKDMQTGKAYSGVNESVRKIYADPAPRPNKFLEQHPDIETPLKRHPASCAEA</sequence>
<comment type="caution">
    <text evidence="3">The sequence shown here is derived from an EMBL/GenBank/DDBJ whole genome shotgun (WGS) entry which is preliminary data.</text>
</comment>
<dbReference type="OrthoDB" id="6162903at2759"/>
<dbReference type="Proteomes" id="UP000663852">
    <property type="component" value="Unassembled WGS sequence"/>
</dbReference>
<proteinExistence type="predicted"/>
<keyword evidence="4" id="KW-1185">Reference proteome</keyword>
<organism evidence="3 4">
    <name type="scientific">Adineta ricciae</name>
    <name type="common">Rotifer</name>
    <dbReference type="NCBI Taxonomy" id="249248"/>
    <lineage>
        <taxon>Eukaryota</taxon>
        <taxon>Metazoa</taxon>
        <taxon>Spiralia</taxon>
        <taxon>Gnathifera</taxon>
        <taxon>Rotifera</taxon>
        <taxon>Eurotatoria</taxon>
        <taxon>Bdelloidea</taxon>
        <taxon>Adinetida</taxon>
        <taxon>Adinetidae</taxon>
        <taxon>Adineta</taxon>
    </lineage>
</organism>
<dbReference type="EMBL" id="CAJNOJ010000033">
    <property type="protein sequence ID" value="CAF0901056.1"/>
    <property type="molecule type" value="Genomic_DNA"/>
</dbReference>
<accession>A0A816BAZ2</accession>
<feature type="compositionally biased region" description="Basic and acidic residues" evidence="1">
    <location>
        <begin position="310"/>
        <end position="322"/>
    </location>
</feature>
<name>A0A816BAZ2_ADIRI</name>
<dbReference type="AlphaFoldDB" id="A0A816BAZ2"/>
<dbReference type="PANTHER" id="PTHR34494">
    <property type="entry name" value="PROTEIN CBG25024"/>
    <property type="match status" value="1"/>
</dbReference>
<gene>
    <name evidence="2" type="ORF">EDS130_LOCUS9784</name>
    <name evidence="3" type="ORF">XAT740_LOCUS48359</name>
</gene>
<protein>
    <submittedName>
        <fullName evidence="3">Uncharacterized protein</fullName>
    </submittedName>
</protein>
<reference evidence="3" key="1">
    <citation type="submission" date="2021-02" db="EMBL/GenBank/DDBJ databases">
        <authorList>
            <person name="Nowell W R."/>
        </authorList>
    </citation>
    <scope>NUCLEOTIDE SEQUENCE</scope>
</reference>
<evidence type="ECO:0000256" key="1">
    <source>
        <dbReference type="SAM" id="MobiDB-lite"/>
    </source>
</evidence>
<evidence type="ECO:0000313" key="4">
    <source>
        <dbReference type="Proteomes" id="UP000663828"/>
    </source>
</evidence>
<dbReference type="EMBL" id="CAJNOR010006922">
    <property type="protein sequence ID" value="CAF1606657.1"/>
    <property type="molecule type" value="Genomic_DNA"/>
</dbReference>
<dbReference type="PANTHER" id="PTHR34494:SF1">
    <property type="entry name" value="PROTEIN CBG25024"/>
    <property type="match status" value="1"/>
</dbReference>
<evidence type="ECO:0000313" key="3">
    <source>
        <dbReference type="EMBL" id="CAF1606657.1"/>
    </source>
</evidence>
<dbReference type="Proteomes" id="UP000663828">
    <property type="component" value="Unassembled WGS sequence"/>
</dbReference>